<evidence type="ECO:0000313" key="2">
    <source>
        <dbReference type="EMBL" id="BDG66952.1"/>
    </source>
</evidence>
<dbReference type="SUPFAM" id="SSF55729">
    <property type="entry name" value="Acyl-CoA N-acyltransferases (Nat)"/>
    <property type="match status" value="1"/>
</dbReference>
<feature type="domain" description="N-acetyltransferase" evidence="1">
    <location>
        <begin position="19"/>
        <end position="157"/>
    </location>
</feature>
<dbReference type="InterPro" id="IPR016181">
    <property type="entry name" value="Acyl_CoA_acyltransferase"/>
</dbReference>
<evidence type="ECO:0000313" key="3">
    <source>
        <dbReference type="Proteomes" id="UP000831692"/>
    </source>
</evidence>
<organism evidence="2 3">
    <name type="scientific">Enterococcus innesii</name>
    <dbReference type="NCBI Taxonomy" id="2839759"/>
    <lineage>
        <taxon>Bacteria</taxon>
        <taxon>Bacillati</taxon>
        <taxon>Bacillota</taxon>
        <taxon>Bacilli</taxon>
        <taxon>Lactobacillales</taxon>
        <taxon>Enterococcaceae</taxon>
        <taxon>Enterococcus</taxon>
    </lineage>
</organism>
<name>A0ABM7XPJ7_9ENTE</name>
<dbReference type="RefSeq" id="WP_140964970.1">
    <property type="nucleotide sequence ID" value="NZ_AP025635.1"/>
</dbReference>
<dbReference type="Gene3D" id="3.40.630.30">
    <property type="match status" value="1"/>
</dbReference>
<reference evidence="2 3" key="1">
    <citation type="submission" date="2022-03" db="EMBL/GenBank/DDBJ databases">
        <title>Complete genome sequence of Enterococcus innesii DB-1.</title>
        <authorList>
            <person name="Fukuda D."/>
            <person name="Nolasco-Hipolito C."/>
        </authorList>
    </citation>
    <scope>NUCLEOTIDE SEQUENCE [LARGE SCALE GENOMIC DNA]</scope>
    <source>
        <strain evidence="2 3">DB-1</strain>
    </source>
</reference>
<accession>A0ABM7XPJ7</accession>
<evidence type="ECO:0000259" key="1">
    <source>
        <dbReference type="PROSITE" id="PS51186"/>
    </source>
</evidence>
<dbReference type="PROSITE" id="PS51186">
    <property type="entry name" value="GNAT"/>
    <property type="match status" value="1"/>
</dbReference>
<protein>
    <submittedName>
        <fullName evidence="2">GNAT family acetyltransferase</fullName>
    </submittedName>
</protein>
<proteinExistence type="predicted"/>
<dbReference type="InterPro" id="IPR000182">
    <property type="entry name" value="GNAT_dom"/>
</dbReference>
<dbReference type="EMBL" id="AP025635">
    <property type="protein sequence ID" value="BDG66952.1"/>
    <property type="molecule type" value="Genomic_DNA"/>
</dbReference>
<gene>
    <name evidence="2" type="ORF">ENLAB_05160</name>
</gene>
<dbReference type="Pfam" id="PF13673">
    <property type="entry name" value="Acetyltransf_10"/>
    <property type="match status" value="1"/>
</dbReference>
<keyword evidence="3" id="KW-1185">Reference proteome</keyword>
<sequence>MAITQKIIQSPEDFQTLDRLIKEIWPEVFTPIIGSDQVAYMLAHYQSPAAIQKEVQQGAVYLLLMEGDQAVGYTAYEETPQQLYLSKLYLHQSTRGKGYASQVFDWYEEIASGKTLHLNVNKQNQQAIAVYEHRGFQRVSERSVAIGSGFVMDDFIYEKEIAEGEGAQQGEY</sequence>
<dbReference type="Proteomes" id="UP000831692">
    <property type="component" value="Chromosome"/>
</dbReference>
<dbReference type="CDD" id="cd04301">
    <property type="entry name" value="NAT_SF"/>
    <property type="match status" value="1"/>
</dbReference>
<dbReference type="GeneID" id="83456516"/>